<dbReference type="Proteomes" id="UP000288789">
    <property type="component" value="Unassembled WGS sequence"/>
</dbReference>
<dbReference type="PANTHER" id="PTHR43030">
    <property type="entry name" value="PHOSPHOENOLPYRUVATE SYNTHASE"/>
    <property type="match status" value="1"/>
</dbReference>
<evidence type="ECO:0000256" key="4">
    <source>
        <dbReference type="ARBA" id="ARBA00007837"/>
    </source>
</evidence>
<evidence type="ECO:0000259" key="16">
    <source>
        <dbReference type="Pfam" id="PF00391"/>
    </source>
</evidence>
<evidence type="ECO:0000256" key="12">
    <source>
        <dbReference type="ARBA" id="ARBA00022842"/>
    </source>
</evidence>
<evidence type="ECO:0000259" key="18">
    <source>
        <dbReference type="Pfam" id="PF02896"/>
    </source>
</evidence>
<evidence type="ECO:0000256" key="10">
    <source>
        <dbReference type="ARBA" id="ARBA00022777"/>
    </source>
</evidence>
<dbReference type="OrthoDB" id="9765468at2"/>
<dbReference type="FunFam" id="3.30.1490.20:FF:000010">
    <property type="entry name" value="Phosphoenolpyruvate synthase"/>
    <property type="match status" value="1"/>
</dbReference>
<dbReference type="PROSITE" id="PS00742">
    <property type="entry name" value="PEP_ENZYMES_2"/>
    <property type="match status" value="1"/>
</dbReference>
<dbReference type="SUPFAM" id="SSF51621">
    <property type="entry name" value="Phosphoenolpyruvate/pyruvate domain"/>
    <property type="match status" value="1"/>
</dbReference>
<dbReference type="InterPro" id="IPR000121">
    <property type="entry name" value="PEP_util_C"/>
</dbReference>
<dbReference type="InterPro" id="IPR018274">
    <property type="entry name" value="PEP_util_AS"/>
</dbReference>
<name>A0A443Z5Y5_9GAMM</name>
<evidence type="ECO:0000259" key="17">
    <source>
        <dbReference type="Pfam" id="PF01326"/>
    </source>
</evidence>
<dbReference type="SUPFAM" id="SSF56059">
    <property type="entry name" value="Glutathione synthetase ATP-binding domain-like"/>
    <property type="match status" value="1"/>
</dbReference>
<evidence type="ECO:0000256" key="6">
    <source>
        <dbReference type="ARBA" id="ARBA00021623"/>
    </source>
</evidence>
<reference evidence="19 20" key="1">
    <citation type="submission" date="2018-12" db="EMBL/GenBank/DDBJ databases">
        <authorList>
            <person name="Li A."/>
            <person name="Zhang M."/>
            <person name="Zhu H."/>
        </authorList>
    </citation>
    <scope>NUCLEOTIDE SEQUENCE [LARGE SCALE GENOMIC DNA]</scope>
    <source>
        <strain evidence="19 20">R04H25</strain>
    </source>
</reference>
<dbReference type="AlphaFoldDB" id="A0A443Z5Y5"/>
<comment type="similarity">
    <text evidence="4 15">Belongs to the PEP-utilizing enzyme family.</text>
</comment>
<keyword evidence="10 15" id="KW-0418">Kinase</keyword>
<evidence type="ECO:0000256" key="5">
    <source>
        <dbReference type="ARBA" id="ARBA00011996"/>
    </source>
</evidence>
<evidence type="ECO:0000256" key="11">
    <source>
        <dbReference type="ARBA" id="ARBA00022840"/>
    </source>
</evidence>
<organism evidence="19 20">
    <name type="scientific">Pseudidiomarina gelatinasegens</name>
    <dbReference type="NCBI Taxonomy" id="2487740"/>
    <lineage>
        <taxon>Bacteria</taxon>
        <taxon>Pseudomonadati</taxon>
        <taxon>Pseudomonadota</taxon>
        <taxon>Gammaproteobacteria</taxon>
        <taxon>Alteromonadales</taxon>
        <taxon>Idiomarinaceae</taxon>
        <taxon>Pseudidiomarina</taxon>
    </lineage>
</organism>
<sequence length="818" mass="89575">MCKIHSQSSSQLCDCVTPKLHEELNVQNNVQDYVLWYDQLGMNDVNRVGGKNASLGEMISHLAGAGVDVPNGFATTAEAFNEFLEQSGVNERIHEILDDLDTDDVRALAEAGKKIRQWVIETPFQPELDQAIRAAYEQLSGGNSEVSFAVRSSATAEDMPDASFAGQQETFLNVHGIDAIMEAIKHVFASLFNDRAISYRVHQGYDHRGVALSAGIQRMVRSDISASGVMFSIDTESGFDQVVFITSSYGLGEMVVQGAVNPDEFYVHKPTLKAERPAVLRRNLGSKKIQMIYSDATDHGKQTSIVDIPAELSNKFSITDAEVEALARQAVIIEQHYGRPMDIEWAKDGVDGKLYIVQARPETVQSNKNGQALERYALKAKSDVVAEGRAIGQKIGAGVARVLNDISEMDRVQPGDVLVTDMTDPDWEPIMKRASAIVTNRGGRTCHAAIIARELGIPAVVGCGDATDRIAAGAPVTVSCAEGDTGYIYSGELEFDVTTSDVGDMPALPLKIMMNVGNPDRAFDFASLPHAGVGLARLEFIINRMIGVHPKALLNFDQQSAELQQQIRGYMAGYDSPREYYVGKLTEGISTLAAAFSPERVIVRMSDFKSNEYANLIGGRQYEPHEENPMLGFRGAARYISEDFRDCFAMECEAIKRVRNDMGLTNVEVMIPFVRTLEEGRKVIELLAEQGLVQGENGLRVIMMCELPSNALLADQFLDIFDGFSIGSNDLTQLTLGLDRDSGVIAHLFDERNEAVKALLSMAIQAAKKKGKYVGICGQGPSDHADFAAWLVEQGIDSVSLNPDTVIETWLYLAKHHS</sequence>
<dbReference type="InterPro" id="IPR023151">
    <property type="entry name" value="PEP_util_CS"/>
</dbReference>
<dbReference type="GO" id="GO:0046872">
    <property type="term" value="F:metal ion binding"/>
    <property type="evidence" value="ECO:0007669"/>
    <property type="project" value="UniProtKB-KW"/>
</dbReference>
<evidence type="ECO:0000256" key="3">
    <source>
        <dbReference type="ARBA" id="ARBA00004742"/>
    </source>
</evidence>
<accession>A0A443Z5Y5</accession>
<dbReference type="PANTHER" id="PTHR43030:SF1">
    <property type="entry name" value="PHOSPHOENOLPYRUVATE SYNTHASE"/>
    <property type="match status" value="1"/>
</dbReference>
<proteinExistence type="inferred from homology"/>
<dbReference type="GO" id="GO:0005524">
    <property type="term" value="F:ATP binding"/>
    <property type="evidence" value="ECO:0007669"/>
    <property type="project" value="UniProtKB-KW"/>
</dbReference>
<keyword evidence="7 15" id="KW-0808">Transferase</keyword>
<evidence type="ECO:0000313" key="19">
    <source>
        <dbReference type="EMBL" id="RWU12201.1"/>
    </source>
</evidence>
<comment type="pathway">
    <text evidence="3 15">Carbohydrate biosynthesis; gluconeogenesis.</text>
</comment>
<dbReference type="GO" id="GO:0006094">
    <property type="term" value="P:gluconeogenesis"/>
    <property type="evidence" value="ECO:0007669"/>
    <property type="project" value="UniProtKB-UniPathway"/>
</dbReference>
<dbReference type="Gene3D" id="3.30.470.20">
    <property type="entry name" value="ATP-grasp fold, B domain"/>
    <property type="match status" value="1"/>
</dbReference>
<dbReference type="SUPFAM" id="SSF52009">
    <property type="entry name" value="Phosphohistidine domain"/>
    <property type="match status" value="1"/>
</dbReference>
<dbReference type="GO" id="GO:0008986">
    <property type="term" value="F:pyruvate, water dikinase activity"/>
    <property type="evidence" value="ECO:0007669"/>
    <property type="project" value="UniProtKB-EC"/>
</dbReference>
<evidence type="ECO:0000313" key="20">
    <source>
        <dbReference type="Proteomes" id="UP000288789"/>
    </source>
</evidence>
<dbReference type="Pfam" id="PF00391">
    <property type="entry name" value="PEP-utilizers"/>
    <property type="match status" value="1"/>
</dbReference>
<dbReference type="NCBIfam" id="TIGR01418">
    <property type="entry name" value="PEP_synth"/>
    <property type="match status" value="1"/>
</dbReference>
<dbReference type="PROSITE" id="PS00370">
    <property type="entry name" value="PEP_ENZYMES_PHOS_SITE"/>
    <property type="match status" value="1"/>
</dbReference>
<keyword evidence="8 15" id="KW-0479">Metal-binding</keyword>
<dbReference type="InterPro" id="IPR002192">
    <property type="entry name" value="PPDK_AMP/ATP-bd"/>
</dbReference>
<dbReference type="InterPro" id="IPR006319">
    <property type="entry name" value="PEP_synth"/>
</dbReference>
<keyword evidence="20" id="KW-1185">Reference proteome</keyword>
<feature type="domain" description="PEP-utilising enzyme mobile" evidence="16">
    <location>
        <begin position="413"/>
        <end position="483"/>
    </location>
</feature>
<protein>
    <recommendedName>
        <fullName evidence="6 15">Phosphoenolpyruvate synthase</fullName>
        <shortName evidence="15">PEP synthase</shortName>
        <ecNumber evidence="5 15">2.7.9.2</ecNumber>
    </recommendedName>
    <alternativeName>
        <fullName evidence="13 15">Pyruvate, water dikinase</fullName>
    </alternativeName>
</protein>
<dbReference type="UniPathway" id="UPA00138"/>
<dbReference type="Pfam" id="PF02896">
    <property type="entry name" value="PEP-utilizers_C"/>
    <property type="match status" value="1"/>
</dbReference>
<comment type="caution">
    <text evidence="19">The sequence shown here is derived from an EMBL/GenBank/DDBJ whole genome shotgun (WGS) entry which is preliminary data.</text>
</comment>
<dbReference type="InterPro" id="IPR040442">
    <property type="entry name" value="Pyrv_kinase-like_dom_sf"/>
</dbReference>
<evidence type="ECO:0000256" key="8">
    <source>
        <dbReference type="ARBA" id="ARBA00022723"/>
    </source>
</evidence>
<gene>
    <name evidence="19" type="ORF">EGC76_03170</name>
</gene>
<keyword evidence="12 15" id="KW-0460">Magnesium</keyword>
<evidence type="ECO:0000256" key="2">
    <source>
        <dbReference type="ARBA" id="ARBA00002988"/>
    </source>
</evidence>
<comment type="cofactor">
    <cofactor evidence="1 15">
        <name>Mg(2+)</name>
        <dbReference type="ChEBI" id="CHEBI:18420"/>
    </cofactor>
</comment>
<dbReference type="InterPro" id="IPR036637">
    <property type="entry name" value="Phosphohistidine_dom_sf"/>
</dbReference>
<dbReference type="NCBIfam" id="NF005057">
    <property type="entry name" value="PRK06464.1"/>
    <property type="match status" value="1"/>
</dbReference>
<keyword evidence="9 15" id="KW-0547">Nucleotide-binding</keyword>
<dbReference type="FunFam" id="3.20.20.60:FF:000010">
    <property type="entry name" value="Phosphoenolpyruvate synthase"/>
    <property type="match status" value="1"/>
</dbReference>
<evidence type="ECO:0000256" key="1">
    <source>
        <dbReference type="ARBA" id="ARBA00001946"/>
    </source>
</evidence>
<evidence type="ECO:0000256" key="7">
    <source>
        <dbReference type="ARBA" id="ARBA00022679"/>
    </source>
</evidence>
<dbReference type="Pfam" id="PF01326">
    <property type="entry name" value="PPDK_N"/>
    <property type="match status" value="1"/>
</dbReference>
<keyword evidence="11 15" id="KW-0067">ATP-binding</keyword>
<dbReference type="FunFam" id="3.30.470.20:FF:000017">
    <property type="entry name" value="Phosphoenolpyruvate synthase"/>
    <property type="match status" value="1"/>
</dbReference>
<dbReference type="InterPro" id="IPR008279">
    <property type="entry name" value="PEP-util_enz_mobile_dom"/>
</dbReference>
<evidence type="ECO:0000256" key="9">
    <source>
        <dbReference type="ARBA" id="ARBA00022741"/>
    </source>
</evidence>
<dbReference type="Gene3D" id="3.30.1490.20">
    <property type="entry name" value="ATP-grasp fold, A domain"/>
    <property type="match status" value="1"/>
</dbReference>
<evidence type="ECO:0000256" key="13">
    <source>
        <dbReference type="ARBA" id="ARBA00033470"/>
    </source>
</evidence>
<evidence type="ECO:0000256" key="15">
    <source>
        <dbReference type="PIRNR" id="PIRNR000854"/>
    </source>
</evidence>
<dbReference type="FunFam" id="3.50.30.10:FF:000002">
    <property type="entry name" value="Phosphoenolpyruvate synthase"/>
    <property type="match status" value="1"/>
</dbReference>
<comment type="catalytic activity">
    <reaction evidence="14 15">
        <text>pyruvate + ATP + H2O = phosphoenolpyruvate + AMP + phosphate + 2 H(+)</text>
        <dbReference type="Rhea" id="RHEA:11364"/>
        <dbReference type="ChEBI" id="CHEBI:15361"/>
        <dbReference type="ChEBI" id="CHEBI:15377"/>
        <dbReference type="ChEBI" id="CHEBI:15378"/>
        <dbReference type="ChEBI" id="CHEBI:30616"/>
        <dbReference type="ChEBI" id="CHEBI:43474"/>
        <dbReference type="ChEBI" id="CHEBI:58702"/>
        <dbReference type="ChEBI" id="CHEBI:456215"/>
        <dbReference type="EC" id="2.7.9.2"/>
    </reaction>
</comment>
<comment type="function">
    <text evidence="2 15">Catalyzes the phosphorylation of pyruvate to phosphoenolpyruvate.</text>
</comment>
<keyword evidence="19" id="KW-0670">Pyruvate</keyword>
<feature type="domain" description="PEP-utilising enzyme C-terminal" evidence="18">
    <location>
        <begin position="510"/>
        <end position="815"/>
    </location>
</feature>
<feature type="domain" description="Pyruvate phosphate dikinase AMP/ATP-binding" evidence="17">
    <location>
        <begin position="46"/>
        <end position="372"/>
    </location>
</feature>
<dbReference type="EMBL" id="RSFE01000002">
    <property type="protein sequence ID" value="RWU12201.1"/>
    <property type="molecule type" value="Genomic_DNA"/>
</dbReference>
<dbReference type="Gene3D" id="3.50.30.10">
    <property type="entry name" value="Phosphohistidine domain"/>
    <property type="match status" value="1"/>
</dbReference>
<dbReference type="PIRSF" id="PIRSF000854">
    <property type="entry name" value="PEP_synthase"/>
    <property type="match status" value="1"/>
</dbReference>
<evidence type="ECO:0000256" key="14">
    <source>
        <dbReference type="ARBA" id="ARBA00047700"/>
    </source>
</evidence>
<dbReference type="InterPro" id="IPR013815">
    <property type="entry name" value="ATP_grasp_subdomain_1"/>
</dbReference>
<dbReference type="InterPro" id="IPR015813">
    <property type="entry name" value="Pyrv/PenolPyrv_kinase-like_dom"/>
</dbReference>
<dbReference type="Gene3D" id="3.20.20.60">
    <property type="entry name" value="Phosphoenolpyruvate-binding domains"/>
    <property type="match status" value="1"/>
</dbReference>
<dbReference type="EC" id="2.7.9.2" evidence="5 15"/>